<reference evidence="1 2" key="1">
    <citation type="submission" date="2018-08" db="EMBL/GenBank/DDBJ databases">
        <title>Lactobacillus suantsai sp. nov., isolated from traditional fermented suan-tsai in Taiwan.</title>
        <authorList>
            <person name="Huang C.-H."/>
        </authorList>
    </citation>
    <scope>NUCLEOTIDE SEQUENCE [LARGE SCALE GENOMIC DNA]</scope>
    <source>
        <strain evidence="1 2">BCRC 12945</strain>
    </source>
</reference>
<evidence type="ECO:0000313" key="1">
    <source>
        <dbReference type="EMBL" id="RXI76452.1"/>
    </source>
</evidence>
<name>A0A4Q0VFD7_9LACO</name>
<sequence length="24" mass="2370">MSKKVALVTGAGQGIGEAIAKRLA</sequence>
<organism evidence="1 2">
    <name type="scientific">Levilactobacillus suantsaii</name>
    <dbReference type="NCBI Taxonomy" id="2292255"/>
    <lineage>
        <taxon>Bacteria</taxon>
        <taxon>Bacillati</taxon>
        <taxon>Bacillota</taxon>
        <taxon>Bacilli</taxon>
        <taxon>Lactobacillales</taxon>
        <taxon>Lactobacillaceae</taxon>
        <taxon>Levilactobacillus</taxon>
    </lineage>
</organism>
<dbReference type="SUPFAM" id="SSF51735">
    <property type="entry name" value="NAD(P)-binding Rossmann-fold domains"/>
    <property type="match status" value="1"/>
</dbReference>
<protein>
    <submittedName>
        <fullName evidence="1">Diacetyl reductase</fullName>
    </submittedName>
</protein>
<keyword evidence="2" id="KW-1185">Reference proteome</keyword>
<feature type="non-terminal residue" evidence="1">
    <location>
        <position position="24"/>
    </location>
</feature>
<dbReference type="AlphaFoldDB" id="A0A4Q0VFD7"/>
<evidence type="ECO:0000313" key="2">
    <source>
        <dbReference type="Proteomes" id="UP000290602"/>
    </source>
</evidence>
<comment type="caution">
    <text evidence="1">The sequence shown here is derived from an EMBL/GenBank/DDBJ whole genome shotgun (WGS) entry which is preliminary data.</text>
</comment>
<dbReference type="EMBL" id="QXIL01000032">
    <property type="protein sequence ID" value="RXI76452.1"/>
    <property type="molecule type" value="Genomic_DNA"/>
</dbReference>
<accession>A0A4Q0VFD7</accession>
<proteinExistence type="predicted"/>
<dbReference type="Proteomes" id="UP000290602">
    <property type="component" value="Unassembled WGS sequence"/>
</dbReference>
<gene>
    <name evidence="1" type="ORF">DXH47_10730</name>
</gene>
<dbReference type="InterPro" id="IPR036291">
    <property type="entry name" value="NAD(P)-bd_dom_sf"/>
</dbReference>
<dbReference type="Gene3D" id="3.40.50.720">
    <property type="entry name" value="NAD(P)-binding Rossmann-like Domain"/>
    <property type="match status" value="1"/>
</dbReference>